<sequence>MIITMIRCSFPPLINCIYLFYGSDFLNWKRDVLMALTAKNKDGFLTGDCAQPSSTDKKHSQWIRCDLMVLRWLMNSIAKSVRDNVLYARSSKELWTGLLERYGQLNALELYQLKKDLSNISQNNSSLIDYYSSLKRNWECIDSIDPIPDCSCGALKLCTCQLLKFFLDRDTHSKLIQLLMGLNSSYETVKTHLLSMDLLPPINKALGLLQKIERQQTIHDIQSDSMVEANAYVSFRSDQKKPHSPDNVWTRPRVERTDTGLKECSHCFKRGHVVADCFKLKTCGFCNIKGHIKEHCFKFKALNAKGGVSPRFQDHSQKSAHSADVLHMPYCNQFVANNPLDDGARPSSVPQHHPSGDMDLNKVLNSDVV</sequence>
<dbReference type="PANTHER" id="PTHR37610:SF40">
    <property type="entry name" value="OS01G0909600 PROTEIN"/>
    <property type="match status" value="1"/>
</dbReference>
<comment type="caution">
    <text evidence="2">The sequence shown here is derived from an EMBL/GenBank/DDBJ whole genome shotgun (WGS) entry which is preliminary data.</text>
</comment>
<dbReference type="AlphaFoldDB" id="A0AAW1HLY2"/>
<gene>
    <name evidence="2" type="ORF">RND81_11G142600</name>
</gene>
<dbReference type="SUPFAM" id="SSF57756">
    <property type="entry name" value="Retrovirus zinc finger-like domains"/>
    <property type="match status" value="1"/>
</dbReference>
<reference evidence="2 3" key="1">
    <citation type="submission" date="2024-03" db="EMBL/GenBank/DDBJ databases">
        <title>WGS assembly of Saponaria officinalis var. Norfolk2.</title>
        <authorList>
            <person name="Jenkins J."/>
            <person name="Shu S."/>
            <person name="Grimwood J."/>
            <person name="Barry K."/>
            <person name="Goodstein D."/>
            <person name="Schmutz J."/>
            <person name="Leebens-Mack J."/>
            <person name="Osbourn A."/>
        </authorList>
    </citation>
    <scope>NUCLEOTIDE SEQUENCE [LARGE SCALE GENOMIC DNA]</scope>
    <source>
        <strain evidence="3">cv. Norfolk2</strain>
        <strain evidence="2">JIC</strain>
        <tissue evidence="2">Leaf</tissue>
    </source>
</reference>
<dbReference type="Proteomes" id="UP001443914">
    <property type="component" value="Unassembled WGS sequence"/>
</dbReference>
<evidence type="ECO:0000313" key="2">
    <source>
        <dbReference type="EMBL" id="KAK9677427.1"/>
    </source>
</evidence>
<dbReference type="EMBL" id="JBDFQZ010000011">
    <property type="protein sequence ID" value="KAK9677426.1"/>
    <property type="molecule type" value="Genomic_DNA"/>
</dbReference>
<feature type="region of interest" description="Disordered" evidence="1">
    <location>
        <begin position="341"/>
        <end position="369"/>
    </location>
</feature>
<evidence type="ECO:0000256" key="1">
    <source>
        <dbReference type="SAM" id="MobiDB-lite"/>
    </source>
</evidence>
<evidence type="ECO:0008006" key="4">
    <source>
        <dbReference type="Google" id="ProtNLM"/>
    </source>
</evidence>
<name>A0AAW1HLY2_SAPOF</name>
<dbReference type="InterPro" id="IPR036875">
    <property type="entry name" value="Znf_CCHC_sf"/>
</dbReference>
<dbReference type="PANTHER" id="PTHR37610">
    <property type="entry name" value="CCHC-TYPE DOMAIN-CONTAINING PROTEIN"/>
    <property type="match status" value="1"/>
</dbReference>
<evidence type="ECO:0000313" key="3">
    <source>
        <dbReference type="Proteomes" id="UP001443914"/>
    </source>
</evidence>
<protein>
    <recommendedName>
        <fullName evidence="4">Retrotransposon gag domain-containing protein</fullName>
    </recommendedName>
</protein>
<dbReference type="GO" id="GO:0008270">
    <property type="term" value="F:zinc ion binding"/>
    <property type="evidence" value="ECO:0007669"/>
    <property type="project" value="InterPro"/>
</dbReference>
<dbReference type="EMBL" id="JBDFQZ010000011">
    <property type="protein sequence ID" value="KAK9677427.1"/>
    <property type="molecule type" value="Genomic_DNA"/>
</dbReference>
<keyword evidence="3" id="KW-1185">Reference proteome</keyword>
<accession>A0AAW1HLY2</accession>
<proteinExistence type="predicted"/>
<dbReference type="GO" id="GO:0003676">
    <property type="term" value="F:nucleic acid binding"/>
    <property type="evidence" value="ECO:0007669"/>
    <property type="project" value="InterPro"/>
</dbReference>
<organism evidence="2 3">
    <name type="scientific">Saponaria officinalis</name>
    <name type="common">Common soapwort</name>
    <name type="synonym">Lychnis saponaria</name>
    <dbReference type="NCBI Taxonomy" id="3572"/>
    <lineage>
        <taxon>Eukaryota</taxon>
        <taxon>Viridiplantae</taxon>
        <taxon>Streptophyta</taxon>
        <taxon>Embryophyta</taxon>
        <taxon>Tracheophyta</taxon>
        <taxon>Spermatophyta</taxon>
        <taxon>Magnoliopsida</taxon>
        <taxon>eudicotyledons</taxon>
        <taxon>Gunneridae</taxon>
        <taxon>Pentapetalae</taxon>
        <taxon>Caryophyllales</taxon>
        <taxon>Caryophyllaceae</taxon>
        <taxon>Caryophylleae</taxon>
        <taxon>Saponaria</taxon>
    </lineage>
</organism>